<sequence>MLLLRIIIGLVALLAPLAAAFEAIDCIAERDLVSYNQFVSRLTPDVYGEMKPMKGFGYVQVDVYYANTRPRSLVFSRVFHASPNAKNIIISRYYQPFIIAPQLEQAHSPSPKRLRKKP</sequence>
<evidence type="ECO:0000313" key="2">
    <source>
        <dbReference type="EMBL" id="QUC23361.1"/>
    </source>
</evidence>
<evidence type="ECO:0000256" key="1">
    <source>
        <dbReference type="SAM" id="SignalP"/>
    </source>
</evidence>
<dbReference type="GeneID" id="66068379"/>
<dbReference type="Proteomes" id="UP000027002">
    <property type="component" value="Chromosome 6"/>
</dbReference>
<protein>
    <submittedName>
        <fullName evidence="2">Uncharacterized protein</fullName>
    </submittedName>
</protein>
<dbReference type="EMBL" id="CP072758">
    <property type="protein sequence ID" value="QUC23361.1"/>
    <property type="molecule type" value="Genomic_DNA"/>
</dbReference>
<feature type="chain" id="PRO_5034044519" evidence="1">
    <location>
        <begin position="21"/>
        <end position="118"/>
    </location>
</feature>
<keyword evidence="3" id="KW-1185">Reference proteome</keyword>
<feature type="signal peptide" evidence="1">
    <location>
        <begin position="1"/>
        <end position="20"/>
    </location>
</feature>
<proteinExistence type="predicted"/>
<keyword evidence="1" id="KW-0732">Signal</keyword>
<dbReference type="RefSeq" id="XP_043001034.1">
    <property type="nucleotide sequence ID" value="XM_043145099.1"/>
</dbReference>
<organism evidence="2 3">
    <name type="scientific">Ustilaginoidea virens</name>
    <name type="common">Rice false smut fungus</name>
    <name type="synonym">Villosiclava virens</name>
    <dbReference type="NCBI Taxonomy" id="1159556"/>
    <lineage>
        <taxon>Eukaryota</taxon>
        <taxon>Fungi</taxon>
        <taxon>Dikarya</taxon>
        <taxon>Ascomycota</taxon>
        <taxon>Pezizomycotina</taxon>
        <taxon>Sordariomycetes</taxon>
        <taxon>Hypocreomycetidae</taxon>
        <taxon>Hypocreales</taxon>
        <taxon>Clavicipitaceae</taxon>
        <taxon>Ustilaginoidea</taxon>
    </lineage>
</organism>
<name>A0A8E5MKZ0_USTVR</name>
<gene>
    <name evidence="2" type="ORF">UV8b_07602</name>
</gene>
<dbReference type="AlphaFoldDB" id="A0A8E5MKZ0"/>
<dbReference type="KEGG" id="uvi:66068379"/>
<evidence type="ECO:0000313" key="3">
    <source>
        <dbReference type="Proteomes" id="UP000027002"/>
    </source>
</evidence>
<accession>A0A8E5MKZ0</accession>
<reference evidence="2" key="1">
    <citation type="submission" date="2020-03" db="EMBL/GenBank/DDBJ databases">
        <title>A mixture of massive structural variations and highly conserved coding sequences in Ustilaginoidea virens genome.</title>
        <authorList>
            <person name="Zhang K."/>
            <person name="Zhao Z."/>
            <person name="Zhang Z."/>
            <person name="Li Y."/>
            <person name="Hsiang T."/>
            <person name="Sun W."/>
        </authorList>
    </citation>
    <scope>NUCLEOTIDE SEQUENCE</scope>
    <source>
        <strain evidence="2">UV-8b</strain>
    </source>
</reference>